<accession>A0ABT9FK82</accession>
<evidence type="ECO:0000313" key="3">
    <source>
        <dbReference type="Proteomes" id="UP001177212"/>
    </source>
</evidence>
<evidence type="ECO:0000313" key="2">
    <source>
        <dbReference type="EMBL" id="MDP2567211.1"/>
    </source>
</evidence>
<gene>
    <name evidence="2" type="ORF">Q8W34_21645</name>
</gene>
<dbReference type="Proteomes" id="UP001177212">
    <property type="component" value="Unassembled WGS sequence"/>
</dbReference>
<feature type="region of interest" description="Disordered" evidence="1">
    <location>
        <begin position="46"/>
        <end position="65"/>
    </location>
</feature>
<evidence type="ECO:0000256" key="1">
    <source>
        <dbReference type="SAM" id="MobiDB-lite"/>
    </source>
</evidence>
<proteinExistence type="predicted"/>
<dbReference type="EMBL" id="JAUYVT010000246">
    <property type="protein sequence ID" value="MDP2567211.1"/>
    <property type="molecule type" value="Genomic_DNA"/>
</dbReference>
<dbReference type="RefSeq" id="WP_305473545.1">
    <property type="nucleotide sequence ID" value="NZ_JAUYVT010000246.1"/>
</dbReference>
<keyword evidence="3" id="KW-1185">Reference proteome</keyword>
<feature type="non-terminal residue" evidence="2">
    <location>
        <position position="1"/>
    </location>
</feature>
<organism evidence="2 3">
    <name type="scientific">Pseudoalteromonas marina</name>
    <dbReference type="NCBI Taxonomy" id="267375"/>
    <lineage>
        <taxon>Bacteria</taxon>
        <taxon>Pseudomonadati</taxon>
        <taxon>Pseudomonadota</taxon>
        <taxon>Gammaproteobacteria</taxon>
        <taxon>Alteromonadales</taxon>
        <taxon>Pseudoalteromonadaceae</taxon>
        <taxon>Pseudoalteromonas</taxon>
    </lineage>
</organism>
<comment type="caution">
    <text evidence="2">The sequence shown here is derived from an EMBL/GenBank/DDBJ whole genome shotgun (WGS) entry which is preliminary data.</text>
</comment>
<sequence>ISFIDKASELTGYVTGKENKIVTIPSSKSRNTTAYSMYSYNNISAPPHINPENNNCNLKDEKTSS</sequence>
<protein>
    <submittedName>
        <fullName evidence="2">Uncharacterized protein</fullName>
    </submittedName>
</protein>
<reference evidence="2" key="1">
    <citation type="submission" date="2023-07" db="EMBL/GenBank/DDBJ databases">
        <title>Genome content predicts the carbon catabolic preferences of heterotrophic bacteria.</title>
        <authorList>
            <person name="Gralka M."/>
        </authorList>
    </citation>
    <scope>NUCLEOTIDE SEQUENCE</scope>
    <source>
        <strain evidence="2">4G09</strain>
    </source>
</reference>
<name>A0ABT9FK82_9GAMM</name>